<dbReference type="Gene3D" id="3.80.10.10">
    <property type="entry name" value="Ribonuclease Inhibitor"/>
    <property type="match status" value="1"/>
</dbReference>
<dbReference type="InterPro" id="IPR032675">
    <property type="entry name" value="LRR_dom_sf"/>
</dbReference>
<dbReference type="Proteomes" id="UP001234581">
    <property type="component" value="Unassembled WGS sequence"/>
</dbReference>
<gene>
    <name evidence="1" type="ORF">O0I10_011739</name>
</gene>
<evidence type="ECO:0000313" key="1">
    <source>
        <dbReference type="EMBL" id="KAJ8652593.1"/>
    </source>
</evidence>
<name>A0AAD7US64_9FUNG</name>
<dbReference type="SUPFAM" id="SSF52047">
    <property type="entry name" value="RNI-like"/>
    <property type="match status" value="1"/>
</dbReference>
<evidence type="ECO:0000313" key="2">
    <source>
        <dbReference type="Proteomes" id="UP001234581"/>
    </source>
</evidence>
<reference evidence="1 2" key="1">
    <citation type="submission" date="2023-03" db="EMBL/GenBank/DDBJ databases">
        <title>Genome sequence of Lichtheimia ornata CBS 291.66.</title>
        <authorList>
            <person name="Mohabir J.T."/>
            <person name="Shea T.P."/>
            <person name="Kurbessoian T."/>
            <person name="Berby B."/>
            <person name="Fontaine J."/>
            <person name="Livny J."/>
            <person name="Gnirke A."/>
            <person name="Stajich J.E."/>
            <person name="Cuomo C.A."/>
        </authorList>
    </citation>
    <scope>NUCLEOTIDE SEQUENCE [LARGE SCALE GENOMIC DNA]</scope>
    <source>
        <strain evidence="1">CBS 291.66</strain>
    </source>
</reference>
<protein>
    <submittedName>
        <fullName evidence="1">Uncharacterized protein</fullName>
    </submittedName>
</protein>
<accession>A0AAD7US64</accession>
<sequence>MGNQSTLEELIIRVDINTNSVSWMPLLPLFKCLKSVEILPDFIHRECAIVLTGCSALEKLTLGGMRATFADDMMRLLSVLPNLKCLRLGAGSLPDSELVALTTFPSLEQLYLECDVPNYIEKMLLRHIPKVIIE</sequence>
<dbReference type="GeneID" id="83219138"/>
<dbReference type="AlphaFoldDB" id="A0AAD7US64"/>
<comment type="caution">
    <text evidence="1">The sequence shown here is derived from an EMBL/GenBank/DDBJ whole genome shotgun (WGS) entry which is preliminary data.</text>
</comment>
<organism evidence="1 2">
    <name type="scientific">Lichtheimia ornata</name>
    <dbReference type="NCBI Taxonomy" id="688661"/>
    <lineage>
        <taxon>Eukaryota</taxon>
        <taxon>Fungi</taxon>
        <taxon>Fungi incertae sedis</taxon>
        <taxon>Mucoromycota</taxon>
        <taxon>Mucoromycotina</taxon>
        <taxon>Mucoromycetes</taxon>
        <taxon>Mucorales</taxon>
        <taxon>Lichtheimiaceae</taxon>
        <taxon>Lichtheimia</taxon>
    </lineage>
</organism>
<keyword evidence="2" id="KW-1185">Reference proteome</keyword>
<dbReference type="RefSeq" id="XP_058337507.1">
    <property type="nucleotide sequence ID" value="XM_058491702.1"/>
</dbReference>
<proteinExistence type="predicted"/>
<dbReference type="EMBL" id="JARTCD010000099">
    <property type="protein sequence ID" value="KAJ8652593.1"/>
    <property type="molecule type" value="Genomic_DNA"/>
</dbReference>